<evidence type="ECO:0000313" key="1">
    <source>
        <dbReference type="EMBL" id="KIL79186.1"/>
    </source>
</evidence>
<comment type="caution">
    <text evidence="1">The sequence shown here is derived from an EMBL/GenBank/DDBJ whole genome shotgun (WGS) entry which is preliminary data.</text>
</comment>
<keyword evidence="2" id="KW-1185">Reference proteome</keyword>
<reference evidence="1 2" key="1">
    <citation type="submission" date="2015-01" db="EMBL/GenBank/DDBJ databases">
        <title>Genome Assembly of Bacillus badius MTCC 1458.</title>
        <authorList>
            <person name="Verma A."/>
            <person name="Khatri I."/>
            <person name="Mual P."/>
            <person name="Subramanian S."/>
            <person name="Krishnamurthi S."/>
        </authorList>
    </citation>
    <scope>NUCLEOTIDE SEQUENCE [LARGE SCALE GENOMIC DNA]</scope>
    <source>
        <strain evidence="1 2">MTCC 1458</strain>
    </source>
</reference>
<proteinExistence type="predicted"/>
<name>A0ABR5AXW5_BACBA</name>
<dbReference type="Proteomes" id="UP000031982">
    <property type="component" value="Unassembled WGS sequence"/>
</dbReference>
<gene>
    <name evidence="1" type="ORF">SD77_3052</name>
</gene>
<evidence type="ECO:0000313" key="2">
    <source>
        <dbReference type="Proteomes" id="UP000031982"/>
    </source>
</evidence>
<organism evidence="1 2">
    <name type="scientific">Bacillus badius</name>
    <dbReference type="NCBI Taxonomy" id="1455"/>
    <lineage>
        <taxon>Bacteria</taxon>
        <taxon>Bacillati</taxon>
        <taxon>Bacillota</taxon>
        <taxon>Bacilli</taxon>
        <taxon>Bacillales</taxon>
        <taxon>Bacillaceae</taxon>
        <taxon>Pseudobacillus</taxon>
    </lineage>
</organism>
<sequence>MAGYKKISVKRMQLVLAFFFIFAGGRERLLSISSTSLSASLY</sequence>
<accession>A0ABR5AXW5</accession>
<dbReference type="EMBL" id="JXLP01000003">
    <property type="protein sequence ID" value="KIL79186.1"/>
    <property type="molecule type" value="Genomic_DNA"/>
</dbReference>
<protein>
    <submittedName>
        <fullName evidence="1">Uncharacterized protein</fullName>
    </submittedName>
</protein>